<dbReference type="AlphaFoldDB" id="A0A5N7BR71"/>
<evidence type="ECO:0000313" key="1">
    <source>
        <dbReference type="EMBL" id="KAE8384312.1"/>
    </source>
</evidence>
<organism evidence="1">
    <name type="scientific">Petromyces alliaceus</name>
    <name type="common">Aspergillus alliaceus</name>
    <dbReference type="NCBI Taxonomy" id="209559"/>
    <lineage>
        <taxon>Eukaryota</taxon>
        <taxon>Fungi</taxon>
        <taxon>Dikarya</taxon>
        <taxon>Ascomycota</taxon>
        <taxon>Pezizomycotina</taxon>
        <taxon>Eurotiomycetes</taxon>
        <taxon>Eurotiomycetidae</taxon>
        <taxon>Eurotiales</taxon>
        <taxon>Aspergillaceae</taxon>
        <taxon>Aspergillus</taxon>
        <taxon>Aspergillus subgen. Circumdati</taxon>
    </lineage>
</organism>
<proteinExistence type="predicted"/>
<name>A0A5N7BR71_PETAA</name>
<sequence>MSPAQKGQVIEALDKISLDWLDHDEERPPVDIFDELQEAMSPEWRACPMSTVVKLRHGEPACVVQVKRYQVKAEIHENYTVEPLVVECYPALVVTKTTIKKANQAAREYLREELGPKHLARKWDEVYETGGKIHIQAIYKDYTNNAKAIVWVEEILVDDKEVDNTGLEI</sequence>
<gene>
    <name evidence="1" type="ORF">BDV23DRAFT_189339</name>
</gene>
<reference evidence="1" key="1">
    <citation type="submission" date="2019-04" db="EMBL/GenBank/DDBJ databases">
        <title>Friends and foes A comparative genomics studyof 23 Aspergillus species from section Flavi.</title>
        <authorList>
            <consortium name="DOE Joint Genome Institute"/>
            <person name="Kjaerbolling I."/>
            <person name="Vesth T."/>
            <person name="Frisvad J.C."/>
            <person name="Nybo J.L."/>
            <person name="Theobald S."/>
            <person name="Kildgaard S."/>
            <person name="Isbrandt T."/>
            <person name="Kuo A."/>
            <person name="Sato A."/>
            <person name="Lyhne E.K."/>
            <person name="Kogle M.E."/>
            <person name="Wiebenga A."/>
            <person name="Kun R.S."/>
            <person name="Lubbers R.J."/>
            <person name="Makela M.R."/>
            <person name="Barry K."/>
            <person name="Chovatia M."/>
            <person name="Clum A."/>
            <person name="Daum C."/>
            <person name="Haridas S."/>
            <person name="He G."/>
            <person name="LaButti K."/>
            <person name="Lipzen A."/>
            <person name="Mondo S."/>
            <person name="Riley R."/>
            <person name="Salamov A."/>
            <person name="Simmons B.A."/>
            <person name="Magnuson J.K."/>
            <person name="Henrissat B."/>
            <person name="Mortensen U.H."/>
            <person name="Larsen T.O."/>
            <person name="Devries R.P."/>
            <person name="Grigoriev I.V."/>
            <person name="Machida M."/>
            <person name="Baker S.E."/>
            <person name="Andersen M.R."/>
        </authorList>
    </citation>
    <scope>NUCLEOTIDE SEQUENCE [LARGE SCALE GENOMIC DNA]</scope>
    <source>
        <strain evidence="1">IBT 14317</strain>
    </source>
</reference>
<protein>
    <submittedName>
        <fullName evidence="1">Uncharacterized protein</fullName>
    </submittedName>
</protein>
<dbReference type="EMBL" id="ML735381">
    <property type="protein sequence ID" value="KAE8384312.1"/>
    <property type="molecule type" value="Genomic_DNA"/>
</dbReference>
<dbReference type="Proteomes" id="UP000326877">
    <property type="component" value="Unassembled WGS sequence"/>
</dbReference>
<accession>A0A5N7BR71</accession>
<dbReference type="OrthoDB" id="4468869at2759"/>